<proteinExistence type="predicted"/>
<sequence length="341" mass="39215">MAETFPRFPWLPHELRHMIWEFAIRPAVPGAHIFTISDNASRLCDDSQEYEDHVSVCQPRHAQPHSARIGGELHSANNNPSTYLTDSGLWTACRESRSVMERKLLKPKDSRLIFWNDRINELSPFCPLASTRRQIALCPSQDLIILQADTLTPFLWASQGVLDRTISTYRSAMLSSCTFWTAMLSRAGEERHIAIEYNPEWDSMSLHWGEIHGFVDLLLGPSLDESVAAPTHVWFIDYRLKRRNRVPTEKQLHAETQQQEPRVYYGNGLRYVEVSDKDEGDCGDGEWNDAFEKDRLHSLNNKPMLSRNGVRGCVRRAKTLLYKDEEYVDRLNIGILACEPC</sequence>
<name>A0AA39Z898_9PEZI</name>
<evidence type="ECO:0000259" key="1">
    <source>
        <dbReference type="Pfam" id="PF20150"/>
    </source>
</evidence>
<dbReference type="InterPro" id="IPR045518">
    <property type="entry name" value="2EXR"/>
</dbReference>
<dbReference type="PANTHER" id="PTHR35910">
    <property type="entry name" value="2EXR DOMAIN-CONTAINING PROTEIN"/>
    <property type="match status" value="1"/>
</dbReference>
<keyword evidence="3" id="KW-1185">Reference proteome</keyword>
<dbReference type="PANTHER" id="PTHR35910:SF1">
    <property type="entry name" value="2EXR DOMAIN-CONTAINING PROTEIN"/>
    <property type="match status" value="1"/>
</dbReference>
<comment type="caution">
    <text evidence="2">The sequence shown here is derived from an EMBL/GenBank/DDBJ whole genome shotgun (WGS) entry which is preliminary data.</text>
</comment>
<evidence type="ECO:0000313" key="2">
    <source>
        <dbReference type="EMBL" id="KAK0666040.1"/>
    </source>
</evidence>
<evidence type="ECO:0000313" key="3">
    <source>
        <dbReference type="Proteomes" id="UP001174997"/>
    </source>
</evidence>
<dbReference type="Pfam" id="PF20150">
    <property type="entry name" value="2EXR"/>
    <property type="match status" value="1"/>
</dbReference>
<protein>
    <recommendedName>
        <fullName evidence="1">2EXR domain-containing protein</fullName>
    </recommendedName>
</protein>
<dbReference type="AlphaFoldDB" id="A0AA39Z898"/>
<gene>
    <name evidence="2" type="ORF">QBC41DRAFT_157124</name>
</gene>
<feature type="domain" description="2EXR" evidence="1">
    <location>
        <begin position="5"/>
        <end position="142"/>
    </location>
</feature>
<reference evidence="2" key="1">
    <citation type="submission" date="2023-06" db="EMBL/GenBank/DDBJ databases">
        <title>Genome-scale phylogeny and comparative genomics of the fungal order Sordariales.</title>
        <authorList>
            <consortium name="Lawrence Berkeley National Laboratory"/>
            <person name="Hensen N."/>
            <person name="Bonometti L."/>
            <person name="Westerberg I."/>
            <person name="Brannstrom I.O."/>
            <person name="Guillou S."/>
            <person name="Cros-Aarteil S."/>
            <person name="Calhoun S."/>
            <person name="Haridas S."/>
            <person name="Kuo A."/>
            <person name="Mondo S."/>
            <person name="Pangilinan J."/>
            <person name="Riley R."/>
            <person name="Labutti K."/>
            <person name="Andreopoulos B."/>
            <person name="Lipzen A."/>
            <person name="Chen C."/>
            <person name="Yanf M."/>
            <person name="Daum C."/>
            <person name="Ng V."/>
            <person name="Clum A."/>
            <person name="Steindorff A."/>
            <person name="Ohm R."/>
            <person name="Martin F."/>
            <person name="Silar P."/>
            <person name="Natvig D."/>
            <person name="Lalanne C."/>
            <person name="Gautier V."/>
            <person name="Ament-Velasquez S.L."/>
            <person name="Kruys A."/>
            <person name="Hutchinson M.I."/>
            <person name="Powell A.J."/>
            <person name="Barry K."/>
            <person name="Miller A.N."/>
            <person name="Grigoriev I.V."/>
            <person name="Debuchy R."/>
            <person name="Gladieux P."/>
            <person name="Thoren M.H."/>
            <person name="Johannesson H."/>
        </authorList>
    </citation>
    <scope>NUCLEOTIDE SEQUENCE</scope>
    <source>
        <strain evidence="2">CBS 307.81</strain>
    </source>
</reference>
<organism evidence="2 3">
    <name type="scientific">Cercophora samala</name>
    <dbReference type="NCBI Taxonomy" id="330535"/>
    <lineage>
        <taxon>Eukaryota</taxon>
        <taxon>Fungi</taxon>
        <taxon>Dikarya</taxon>
        <taxon>Ascomycota</taxon>
        <taxon>Pezizomycotina</taxon>
        <taxon>Sordariomycetes</taxon>
        <taxon>Sordariomycetidae</taxon>
        <taxon>Sordariales</taxon>
        <taxon>Lasiosphaeriaceae</taxon>
        <taxon>Cercophora</taxon>
    </lineage>
</organism>
<dbReference type="EMBL" id="JAULSY010000096">
    <property type="protein sequence ID" value="KAK0666040.1"/>
    <property type="molecule type" value="Genomic_DNA"/>
</dbReference>
<dbReference type="Proteomes" id="UP001174997">
    <property type="component" value="Unassembled WGS sequence"/>
</dbReference>
<accession>A0AA39Z898</accession>